<dbReference type="InterPro" id="IPR011990">
    <property type="entry name" value="TPR-like_helical_dom_sf"/>
</dbReference>
<name>A0A8X8IDW4_9BACT</name>
<feature type="domain" description="RagB/SusD" evidence="6">
    <location>
        <begin position="341"/>
        <end position="415"/>
    </location>
</feature>
<protein>
    <submittedName>
        <fullName evidence="8">SusD family protein</fullName>
    </submittedName>
</protein>
<proteinExistence type="inferred from homology"/>
<dbReference type="InterPro" id="IPR012944">
    <property type="entry name" value="SusD_RagB_dom"/>
</dbReference>
<dbReference type="GO" id="GO:0009279">
    <property type="term" value="C:cell outer membrane"/>
    <property type="evidence" value="ECO:0007669"/>
    <property type="project" value="UniProtKB-SubCell"/>
</dbReference>
<sequence length="459" mass="51522">MKLKINKVIYGIGLLILSLCSCTKYLDKKPLKSQVVPSSLTDLQAILDNNARTSRGETPGLIEALADNYYVTTGTWQSMMSGWPDLQQEALDYIWDGSPTTTTPIMNWQSPYTNPIYYSNVVLDVLPKISVTDSASAILWNTVKGSALFYRAFAFERLAQIYCRPYSSSAAKDLGIVLKLSAGVTEAVSRSTVQQTYDQITNDLKIAANILPATSIVPMRPTKAAAYGALARTYLEMRDYVNAGKYADLCLQQYSSLIDYNTQNGSFQLFNIETIYYSYPSIGNLVNPTAIVDSTLYNSYDNNDLRKTLFFNPNGDGTYKFYGSYLGIVPFFPFDGITTDEMYLIRAECYARAGNMNAAMTDLNALMIKRWKNNGSWVPFTATDANDAKNKILTERRKELLYRCLRWPDIRRLNLEGANITLTRVINNVTYSLPPNDLRSVMLIPQDEINLSGIAQNPR</sequence>
<evidence type="ECO:0000256" key="5">
    <source>
        <dbReference type="ARBA" id="ARBA00023237"/>
    </source>
</evidence>
<dbReference type="Gene3D" id="1.25.40.390">
    <property type="match status" value="1"/>
</dbReference>
<dbReference type="Proteomes" id="UP000198711">
    <property type="component" value="Unassembled WGS sequence"/>
</dbReference>
<dbReference type="SUPFAM" id="SSF48452">
    <property type="entry name" value="TPR-like"/>
    <property type="match status" value="1"/>
</dbReference>
<dbReference type="Pfam" id="PF07980">
    <property type="entry name" value="SusD_RagB"/>
    <property type="match status" value="1"/>
</dbReference>
<organism evidence="8 9">
    <name type="scientific">Hydrobacter penzbergensis</name>
    <dbReference type="NCBI Taxonomy" id="1235997"/>
    <lineage>
        <taxon>Bacteria</taxon>
        <taxon>Pseudomonadati</taxon>
        <taxon>Bacteroidota</taxon>
        <taxon>Chitinophagia</taxon>
        <taxon>Chitinophagales</taxon>
        <taxon>Chitinophagaceae</taxon>
        <taxon>Hydrobacter</taxon>
    </lineage>
</organism>
<evidence type="ECO:0000313" key="9">
    <source>
        <dbReference type="Proteomes" id="UP000198711"/>
    </source>
</evidence>
<dbReference type="InterPro" id="IPR033985">
    <property type="entry name" value="SusD-like_N"/>
</dbReference>
<dbReference type="AlphaFoldDB" id="A0A8X8IDW4"/>
<comment type="subcellular location">
    <subcellularLocation>
        <location evidence="1">Cell outer membrane</location>
    </subcellularLocation>
</comment>
<keyword evidence="9" id="KW-1185">Reference proteome</keyword>
<evidence type="ECO:0000259" key="6">
    <source>
        <dbReference type="Pfam" id="PF07980"/>
    </source>
</evidence>
<evidence type="ECO:0000256" key="4">
    <source>
        <dbReference type="ARBA" id="ARBA00023136"/>
    </source>
</evidence>
<reference evidence="8 9" key="1">
    <citation type="submission" date="2016-10" db="EMBL/GenBank/DDBJ databases">
        <authorList>
            <person name="Varghese N."/>
            <person name="Submissions S."/>
        </authorList>
    </citation>
    <scope>NUCLEOTIDE SEQUENCE [LARGE SCALE GENOMIC DNA]</scope>
    <source>
        <strain evidence="8 9">DSM 25353</strain>
    </source>
</reference>
<comment type="similarity">
    <text evidence="2">Belongs to the SusD family.</text>
</comment>
<evidence type="ECO:0000256" key="1">
    <source>
        <dbReference type="ARBA" id="ARBA00004442"/>
    </source>
</evidence>
<dbReference type="EMBL" id="FNNO01000001">
    <property type="protein sequence ID" value="SDW03750.1"/>
    <property type="molecule type" value="Genomic_DNA"/>
</dbReference>
<comment type="caution">
    <text evidence="8">The sequence shown here is derived from an EMBL/GenBank/DDBJ whole genome shotgun (WGS) entry which is preliminary data.</text>
</comment>
<evidence type="ECO:0000259" key="7">
    <source>
        <dbReference type="Pfam" id="PF14322"/>
    </source>
</evidence>
<keyword evidence="4" id="KW-0472">Membrane</keyword>
<accession>A0A8X8IDW4</accession>
<keyword evidence="5" id="KW-0998">Cell outer membrane</keyword>
<dbReference type="PROSITE" id="PS51257">
    <property type="entry name" value="PROKAR_LIPOPROTEIN"/>
    <property type="match status" value="1"/>
</dbReference>
<feature type="domain" description="SusD-like N-terminal" evidence="7">
    <location>
        <begin position="24"/>
        <end position="235"/>
    </location>
</feature>
<gene>
    <name evidence="8" type="ORF">SAMN05444410_10182</name>
</gene>
<dbReference type="Pfam" id="PF14322">
    <property type="entry name" value="SusD-like_3"/>
    <property type="match status" value="1"/>
</dbReference>
<evidence type="ECO:0000256" key="2">
    <source>
        <dbReference type="ARBA" id="ARBA00006275"/>
    </source>
</evidence>
<dbReference type="RefSeq" id="WP_257574603.1">
    <property type="nucleotide sequence ID" value="NZ_FNNO01000001.1"/>
</dbReference>
<evidence type="ECO:0000256" key="3">
    <source>
        <dbReference type="ARBA" id="ARBA00022729"/>
    </source>
</evidence>
<evidence type="ECO:0000313" key="8">
    <source>
        <dbReference type="EMBL" id="SDW03750.1"/>
    </source>
</evidence>
<keyword evidence="3" id="KW-0732">Signal</keyword>